<reference evidence="12" key="1">
    <citation type="submission" date="2016-09" db="EMBL/GenBank/DDBJ databases">
        <authorList>
            <person name="Varghese N."/>
            <person name="Submissions S."/>
        </authorList>
    </citation>
    <scope>NUCLEOTIDE SEQUENCE [LARGE SCALE GENOMIC DNA]</scope>
    <source>
        <strain evidence="12">ANC 4422</strain>
    </source>
</reference>
<dbReference type="STRING" id="1219383.SAMN05421733_10494"/>
<dbReference type="CDD" id="cd16325">
    <property type="entry name" value="LolA"/>
    <property type="match status" value="1"/>
</dbReference>
<evidence type="ECO:0000256" key="5">
    <source>
        <dbReference type="ARBA" id="ARBA00022448"/>
    </source>
</evidence>
<keyword evidence="7 10" id="KW-0574">Periplasm</keyword>
<comment type="similarity">
    <text evidence="2 10">Belongs to the LolA family.</text>
</comment>
<keyword evidence="5 10" id="KW-0813">Transport</keyword>
<dbReference type="InterPro" id="IPR018323">
    <property type="entry name" value="OM_lipoprot_carrier_LolA_Pbac"/>
</dbReference>
<evidence type="ECO:0000256" key="9">
    <source>
        <dbReference type="ARBA" id="ARBA00023186"/>
    </source>
</evidence>
<dbReference type="EMBL" id="FMYL01000004">
    <property type="protein sequence ID" value="SDB90044.1"/>
    <property type="molecule type" value="Genomic_DNA"/>
</dbReference>
<evidence type="ECO:0000256" key="1">
    <source>
        <dbReference type="ARBA" id="ARBA00004418"/>
    </source>
</evidence>
<dbReference type="Pfam" id="PF03548">
    <property type="entry name" value="LolA"/>
    <property type="match status" value="1"/>
</dbReference>
<proteinExistence type="inferred from homology"/>
<dbReference type="InterPro" id="IPR004564">
    <property type="entry name" value="OM_lipoprot_carrier_LolA-like"/>
</dbReference>
<dbReference type="Proteomes" id="UP000242501">
    <property type="component" value="Unassembled WGS sequence"/>
</dbReference>
<evidence type="ECO:0000256" key="10">
    <source>
        <dbReference type="HAMAP-Rule" id="MF_00240"/>
    </source>
</evidence>
<dbReference type="GO" id="GO:0030288">
    <property type="term" value="C:outer membrane-bounded periplasmic space"/>
    <property type="evidence" value="ECO:0007669"/>
    <property type="project" value="TreeGrafter"/>
</dbReference>
<evidence type="ECO:0000256" key="2">
    <source>
        <dbReference type="ARBA" id="ARBA00007615"/>
    </source>
</evidence>
<dbReference type="SUPFAM" id="SSF89392">
    <property type="entry name" value="Prokaryotic lipoproteins and lipoprotein localization factors"/>
    <property type="match status" value="1"/>
</dbReference>
<gene>
    <name evidence="10" type="primary">lolA</name>
    <name evidence="11" type="ORF">SAMN05421733_10494</name>
</gene>
<dbReference type="PANTHER" id="PTHR35869:SF1">
    <property type="entry name" value="OUTER-MEMBRANE LIPOPROTEIN CARRIER PROTEIN"/>
    <property type="match status" value="1"/>
</dbReference>
<protein>
    <recommendedName>
        <fullName evidence="4 10">Outer-membrane lipoprotein carrier protein</fullName>
    </recommendedName>
</protein>
<dbReference type="AlphaFoldDB" id="A0A1G6H7C4"/>
<comment type="function">
    <text evidence="10">Participates in the translocation of lipoproteins from the inner membrane to the outer membrane. Only forms a complex with a lipoprotein if the residue after the N-terminal Cys is not an aspartate (The Asp acts as a targeting signal to indicate that the lipoprotein should stay in the inner membrane).</text>
</comment>
<evidence type="ECO:0000313" key="12">
    <source>
        <dbReference type="Proteomes" id="UP000242501"/>
    </source>
</evidence>
<dbReference type="GO" id="GO:0044874">
    <property type="term" value="P:lipoprotein localization to outer membrane"/>
    <property type="evidence" value="ECO:0007669"/>
    <property type="project" value="UniProtKB-UniRule"/>
</dbReference>
<feature type="chain" id="PRO_5017491222" description="Outer-membrane lipoprotein carrier protein" evidence="10">
    <location>
        <begin position="25"/>
        <end position="227"/>
    </location>
</feature>
<feature type="signal peptide" evidence="10">
    <location>
        <begin position="1"/>
        <end position="24"/>
    </location>
</feature>
<dbReference type="GO" id="GO:0042953">
    <property type="term" value="P:lipoprotein transport"/>
    <property type="evidence" value="ECO:0007669"/>
    <property type="project" value="InterPro"/>
</dbReference>
<name>A0A1G6H7C4_9GAMM</name>
<comment type="subunit">
    <text evidence="3 10">Monomer.</text>
</comment>
<organism evidence="11 12">
    <name type="scientific">Acinetobacter boissieri</name>
    <dbReference type="NCBI Taxonomy" id="1219383"/>
    <lineage>
        <taxon>Bacteria</taxon>
        <taxon>Pseudomonadati</taxon>
        <taxon>Pseudomonadota</taxon>
        <taxon>Gammaproteobacteria</taxon>
        <taxon>Moraxellales</taxon>
        <taxon>Moraxellaceae</taxon>
        <taxon>Acinetobacter</taxon>
    </lineage>
</organism>
<evidence type="ECO:0000313" key="11">
    <source>
        <dbReference type="EMBL" id="SDB90044.1"/>
    </source>
</evidence>
<keyword evidence="8 10" id="KW-0653">Protein transport</keyword>
<dbReference type="OrthoDB" id="9787361at2"/>
<evidence type="ECO:0000256" key="8">
    <source>
        <dbReference type="ARBA" id="ARBA00022927"/>
    </source>
</evidence>
<evidence type="ECO:0000256" key="4">
    <source>
        <dbReference type="ARBA" id="ARBA00014035"/>
    </source>
</evidence>
<dbReference type="HAMAP" id="MF_00240">
    <property type="entry name" value="LolA"/>
    <property type="match status" value="1"/>
</dbReference>
<comment type="subcellular location">
    <subcellularLocation>
        <location evidence="1 10">Periplasm</location>
    </subcellularLocation>
</comment>
<evidence type="ECO:0000256" key="7">
    <source>
        <dbReference type="ARBA" id="ARBA00022764"/>
    </source>
</evidence>
<dbReference type="Gene3D" id="2.50.20.10">
    <property type="entry name" value="Lipoprotein localisation LolA/LolB/LppX"/>
    <property type="match status" value="1"/>
</dbReference>
<dbReference type="PANTHER" id="PTHR35869">
    <property type="entry name" value="OUTER-MEMBRANE LIPOPROTEIN CARRIER PROTEIN"/>
    <property type="match status" value="1"/>
</dbReference>
<keyword evidence="9 10" id="KW-0143">Chaperone</keyword>
<dbReference type="NCBIfam" id="TIGR00547">
    <property type="entry name" value="lolA"/>
    <property type="match status" value="1"/>
</dbReference>
<evidence type="ECO:0000256" key="6">
    <source>
        <dbReference type="ARBA" id="ARBA00022729"/>
    </source>
</evidence>
<dbReference type="InterPro" id="IPR029046">
    <property type="entry name" value="LolA/LolB/LppX"/>
</dbReference>
<keyword evidence="12" id="KW-1185">Reference proteome</keyword>
<keyword evidence="6 10" id="KW-0732">Signal</keyword>
<sequence length="227" mass="24649" precursor="true">MSIKTIVMSVTMALSLGVTPYVVAAPVSAASQQATQSLVHQLTGLRSFSADFEQTTKANVKNNLPKKPVAAQHLNQKFTGVMKVERPGKFYWETTAPSKQLIVTSSKTIWIYDPDLQQVVRQTVSDQVANTPALLLSGNTAQIMQSYIVSQPDSSKNYYTLTPKNTEGSFQDLSIGFAKDGTPSVMVLNDALGQTTTINFSRVVKNAKIAASTFNFVPPKGTDIIDQ</sequence>
<evidence type="ECO:0000256" key="3">
    <source>
        <dbReference type="ARBA" id="ARBA00011245"/>
    </source>
</evidence>
<accession>A0A1G6H7C4</accession>
<keyword evidence="11" id="KW-0449">Lipoprotein</keyword>